<dbReference type="PANTHER" id="PTHR21490">
    <property type="entry name" value="ENKURIN-RELATED"/>
    <property type="match status" value="1"/>
</dbReference>
<evidence type="ECO:0000256" key="2">
    <source>
        <dbReference type="ARBA" id="ARBA00004245"/>
    </source>
</evidence>
<dbReference type="Pfam" id="PF13864">
    <property type="entry name" value="Enkurin"/>
    <property type="match status" value="1"/>
</dbReference>
<feature type="domain" description="Enkurin" evidence="7">
    <location>
        <begin position="229"/>
        <end position="318"/>
    </location>
</feature>
<dbReference type="PANTHER" id="PTHR21490:SF2">
    <property type="entry name" value="ENKURIN DOMAIN-CONTAINING PROTEIN 1"/>
    <property type="match status" value="1"/>
</dbReference>
<keyword evidence="3" id="KW-0963">Cytoplasm</keyword>
<dbReference type="GeneID" id="117139998"/>
<dbReference type="InterPro" id="IPR052102">
    <property type="entry name" value="Enkurin_domain-protein"/>
</dbReference>
<protein>
    <submittedName>
        <fullName evidence="9">Uncharacterized protein LOC117139998</fullName>
    </submittedName>
</protein>
<keyword evidence="4" id="KW-0206">Cytoskeleton</keyword>
<sequence>MKRASMGTSRNFLRENRMMVSQASPNYQMPTASSMARCCGPVRLLLAATQRGLNGGTGAKVVPSQRKLSEKQIQTEDISDERFLSAALLKCSEKTHTHLQSRSEGDDPAEGRGGQFLDERLRLRRTASNFELGKMPEQRDGYQPGQYTMHRPLANTFGILPGGLNYLDNCFSSSRKQDDEASICSQSLKASSLRVRQMDIPEMVDVNPDDILSLHSQESCAQLPVLEAPRNEVEVQPAANSQTESPEDSQPILLTSEQRMMLMDAVRKRQNQLIAEYNRLPLSVGTLRVRNLKRQLEQQLDVLDYDLSRLSLANVYLKQESQFGTIAYQKLPTNINT</sequence>
<evidence type="ECO:0000313" key="8">
    <source>
        <dbReference type="Proteomes" id="UP000515162"/>
    </source>
</evidence>
<name>A0A6P8K6R6_DROMA</name>
<organism evidence="8 9">
    <name type="scientific">Drosophila mauritiana</name>
    <name type="common">Fruit fly</name>
    <dbReference type="NCBI Taxonomy" id="7226"/>
    <lineage>
        <taxon>Eukaryota</taxon>
        <taxon>Metazoa</taxon>
        <taxon>Ecdysozoa</taxon>
        <taxon>Arthropoda</taxon>
        <taxon>Hexapoda</taxon>
        <taxon>Insecta</taxon>
        <taxon>Pterygota</taxon>
        <taxon>Neoptera</taxon>
        <taxon>Endopterygota</taxon>
        <taxon>Diptera</taxon>
        <taxon>Brachycera</taxon>
        <taxon>Muscomorpha</taxon>
        <taxon>Ephydroidea</taxon>
        <taxon>Drosophilidae</taxon>
        <taxon>Drosophila</taxon>
        <taxon>Sophophora</taxon>
    </lineage>
</organism>
<feature type="region of interest" description="Disordered" evidence="6">
    <location>
        <begin position="97"/>
        <end position="116"/>
    </location>
</feature>
<proteinExistence type="predicted"/>
<evidence type="ECO:0000256" key="1">
    <source>
        <dbReference type="ARBA" id="ARBA00004138"/>
    </source>
</evidence>
<evidence type="ECO:0000259" key="7">
    <source>
        <dbReference type="PROSITE" id="PS51665"/>
    </source>
</evidence>
<dbReference type="GO" id="GO:0005929">
    <property type="term" value="C:cilium"/>
    <property type="evidence" value="ECO:0007669"/>
    <property type="project" value="UniProtKB-SubCell"/>
</dbReference>
<gene>
    <name evidence="9" type="primary">LOC117139998</name>
</gene>
<evidence type="ECO:0000256" key="5">
    <source>
        <dbReference type="ARBA" id="ARBA00023273"/>
    </source>
</evidence>
<dbReference type="RefSeq" id="XP_033158596.1">
    <property type="nucleotide sequence ID" value="XM_033302705.1"/>
</dbReference>
<dbReference type="InterPro" id="IPR027012">
    <property type="entry name" value="Enkurin_dom"/>
</dbReference>
<evidence type="ECO:0000256" key="3">
    <source>
        <dbReference type="ARBA" id="ARBA00022490"/>
    </source>
</evidence>
<evidence type="ECO:0000313" key="9">
    <source>
        <dbReference type="RefSeq" id="XP_033158596.1"/>
    </source>
</evidence>
<keyword evidence="8" id="KW-1185">Reference proteome</keyword>
<keyword evidence="5" id="KW-0966">Cell projection</keyword>
<evidence type="ECO:0000256" key="6">
    <source>
        <dbReference type="SAM" id="MobiDB-lite"/>
    </source>
</evidence>
<dbReference type="Proteomes" id="UP000515162">
    <property type="component" value="Chromosome 3L"/>
</dbReference>
<dbReference type="GO" id="GO:0005881">
    <property type="term" value="C:cytoplasmic microtubule"/>
    <property type="evidence" value="ECO:0007669"/>
    <property type="project" value="TreeGrafter"/>
</dbReference>
<dbReference type="AlphaFoldDB" id="A0A6P8K6R6"/>
<accession>A0A6P8K6R6</accession>
<reference evidence="9" key="1">
    <citation type="submission" date="2025-08" db="UniProtKB">
        <authorList>
            <consortium name="RefSeq"/>
        </authorList>
    </citation>
    <scope>IDENTIFICATION</scope>
    <source>
        <strain evidence="9">Mau12</strain>
        <tissue evidence="9">Whole Body</tissue>
    </source>
</reference>
<comment type="subcellular location">
    <subcellularLocation>
        <location evidence="1">Cell projection</location>
        <location evidence="1">Cilium</location>
    </subcellularLocation>
    <subcellularLocation>
        <location evidence="2">Cytoplasm</location>
        <location evidence="2">Cytoskeleton</location>
    </subcellularLocation>
</comment>
<evidence type="ECO:0000256" key="4">
    <source>
        <dbReference type="ARBA" id="ARBA00023212"/>
    </source>
</evidence>
<dbReference type="PROSITE" id="PS51665">
    <property type="entry name" value="ENKURIN"/>
    <property type="match status" value="1"/>
</dbReference>